<dbReference type="Gene3D" id="2.40.50.140">
    <property type="entry name" value="Nucleic acid-binding proteins"/>
    <property type="match status" value="1"/>
</dbReference>
<dbReference type="Proteomes" id="UP000243459">
    <property type="component" value="Chromosome 3"/>
</dbReference>
<organism evidence="2 3">
    <name type="scientific">Asparagus officinalis</name>
    <name type="common">Garden asparagus</name>
    <dbReference type="NCBI Taxonomy" id="4686"/>
    <lineage>
        <taxon>Eukaryota</taxon>
        <taxon>Viridiplantae</taxon>
        <taxon>Streptophyta</taxon>
        <taxon>Embryophyta</taxon>
        <taxon>Tracheophyta</taxon>
        <taxon>Spermatophyta</taxon>
        <taxon>Magnoliopsida</taxon>
        <taxon>Liliopsida</taxon>
        <taxon>Asparagales</taxon>
        <taxon>Asparagaceae</taxon>
        <taxon>Asparagoideae</taxon>
        <taxon>Asparagus</taxon>
    </lineage>
</organism>
<accession>A0A5P1FB32</accession>
<proteinExistence type="predicted"/>
<evidence type="ECO:0000313" key="2">
    <source>
        <dbReference type="EMBL" id="ONK75586.1"/>
    </source>
</evidence>
<dbReference type="PANTHER" id="PTHR47165:SF4">
    <property type="entry name" value="OS03G0429900 PROTEIN"/>
    <property type="match status" value="1"/>
</dbReference>
<dbReference type="EMBL" id="CM007383">
    <property type="protein sequence ID" value="ONK75586.1"/>
    <property type="molecule type" value="Genomic_DNA"/>
</dbReference>
<protein>
    <recommendedName>
        <fullName evidence="1">Replication factor A C-terminal domain-containing protein</fullName>
    </recommendedName>
</protein>
<reference evidence="3" key="1">
    <citation type="journal article" date="2017" name="Nat. Commun.">
        <title>The asparagus genome sheds light on the origin and evolution of a young Y chromosome.</title>
        <authorList>
            <person name="Harkess A."/>
            <person name="Zhou J."/>
            <person name="Xu C."/>
            <person name="Bowers J.E."/>
            <person name="Van der Hulst R."/>
            <person name="Ayyampalayam S."/>
            <person name="Mercati F."/>
            <person name="Riccardi P."/>
            <person name="McKain M.R."/>
            <person name="Kakrana A."/>
            <person name="Tang H."/>
            <person name="Ray J."/>
            <person name="Groenendijk J."/>
            <person name="Arikit S."/>
            <person name="Mathioni S.M."/>
            <person name="Nakano M."/>
            <person name="Shan H."/>
            <person name="Telgmann-Rauber A."/>
            <person name="Kanno A."/>
            <person name="Yue Z."/>
            <person name="Chen H."/>
            <person name="Li W."/>
            <person name="Chen Y."/>
            <person name="Xu X."/>
            <person name="Zhang Y."/>
            <person name="Luo S."/>
            <person name="Chen H."/>
            <person name="Gao J."/>
            <person name="Mao Z."/>
            <person name="Pires J.C."/>
            <person name="Luo M."/>
            <person name="Kudrna D."/>
            <person name="Wing R.A."/>
            <person name="Meyers B.C."/>
            <person name="Yi K."/>
            <person name="Kong H."/>
            <person name="Lavrijsen P."/>
            <person name="Sunseri F."/>
            <person name="Falavigna A."/>
            <person name="Ye Y."/>
            <person name="Leebens-Mack J.H."/>
            <person name="Chen G."/>
        </authorList>
    </citation>
    <scope>NUCLEOTIDE SEQUENCE [LARGE SCALE GENOMIC DNA]</scope>
    <source>
        <strain evidence="3">cv. DH0086</strain>
    </source>
</reference>
<name>A0A5P1FB32_ASPOF</name>
<keyword evidence="3" id="KW-1185">Reference proteome</keyword>
<dbReference type="PANTHER" id="PTHR47165">
    <property type="entry name" value="OS03G0429900 PROTEIN"/>
    <property type="match status" value="1"/>
</dbReference>
<evidence type="ECO:0000259" key="1">
    <source>
        <dbReference type="Pfam" id="PF08646"/>
    </source>
</evidence>
<dbReference type="InterPro" id="IPR013955">
    <property type="entry name" value="Rep_factor-A_C"/>
</dbReference>
<sequence>MESNDEDHHPNCPEVIYDATLVVCNTQQCTSITQSSDEDVNLMCSTSGTGYTQIDCQKTPTETYARAFSVDEAKLTREVEQSFIGNNTVSSSSASRVYINFDDPKVKDLSQRNLNESEELLQIIPTPVNYSSDQPQLIKAANGTLNDLLFFNDPGTSNEYYFICEVIIIGIIEHMKWRYSGCPDCSKKSLIAGNSLWCEKCNKQVMAQNCYKITLEVEDYSAVSTITLFNREAEKLFKVSADEMAKNLVKIKGKEVFPPLIKGIVGKKIKVQIKLTKYNYIEGNEGFTVMKLIDDLHDGNKESYIENTPQDVFATQYSDVISLTEEGPPTTPLTTPISKSVLKNTTNVMIKPKIEKAVNNNLVVNNSIEVEEKTGSIEQLKLTIQEGKIVKIQASHASTDVEVLLKELNRIHAQALMLAVLLALQLCTTMTLKNE</sequence>
<gene>
    <name evidence="2" type="ORF">A4U43_C03F18460</name>
</gene>
<dbReference type="SUPFAM" id="SSF50249">
    <property type="entry name" value="Nucleic acid-binding proteins"/>
    <property type="match status" value="1"/>
</dbReference>
<dbReference type="AlphaFoldDB" id="A0A5P1FB32"/>
<dbReference type="InterPro" id="IPR012340">
    <property type="entry name" value="NA-bd_OB-fold"/>
</dbReference>
<feature type="domain" description="Replication factor A C-terminal" evidence="1">
    <location>
        <begin position="161"/>
        <end position="283"/>
    </location>
</feature>
<dbReference type="Gramene" id="ONK75586">
    <property type="protein sequence ID" value="ONK75586"/>
    <property type="gene ID" value="A4U43_C03F18460"/>
</dbReference>
<evidence type="ECO:0000313" key="3">
    <source>
        <dbReference type="Proteomes" id="UP000243459"/>
    </source>
</evidence>
<dbReference type="Pfam" id="PF08646">
    <property type="entry name" value="Rep_fac-A_C"/>
    <property type="match status" value="1"/>
</dbReference>